<dbReference type="AlphaFoldDB" id="A0A9P6NAR4"/>
<organism evidence="1 2">
    <name type="scientific">Cronartium quercuum f. sp. fusiforme G11</name>
    <dbReference type="NCBI Taxonomy" id="708437"/>
    <lineage>
        <taxon>Eukaryota</taxon>
        <taxon>Fungi</taxon>
        <taxon>Dikarya</taxon>
        <taxon>Basidiomycota</taxon>
        <taxon>Pucciniomycotina</taxon>
        <taxon>Pucciniomycetes</taxon>
        <taxon>Pucciniales</taxon>
        <taxon>Coleosporiaceae</taxon>
        <taxon>Cronartium</taxon>
    </lineage>
</organism>
<accession>A0A9P6NAR4</accession>
<evidence type="ECO:0000313" key="1">
    <source>
        <dbReference type="EMBL" id="KAG0142152.1"/>
    </source>
</evidence>
<proteinExistence type="predicted"/>
<keyword evidence="2" id="KW-1185">Reference proteome</keyword>
<dbReference type="Proteomes" id="UP000886653">
    <property type="component" value="Unassembled WGS sequence"/>
</dbReference>
<sequence length="173" mass="19265">MQEKRYEPLSVQNLNMIQEGKLGEHGEVTFRVYELQSQTGLTRRQANLTIDLTPADYTSLQCYPGAFERPLKADCDKVWVAQLYNSTGSLTAFPGTMVYVNAGTCAVVFQNPQKISPTLQFNWAKLGKVGQTIANECFPPKNNSIGGVGIFAHYLEYRLDDVLISVQKHVEGS</sequence>
<comment type="caution">
    <text evidence="1">The sequence shown here is derived from an EMBL/GenBank/DDBJ whole genome shotgun (WGS) entry which is preliminary data.</text>
</comment>
<name>A0A9P6NAR4_9BASI</name>
<dbReference type="EMBL" id="MU167358">
    <property type="protein sequence ID" value="KAG0142152.1"/>
    <property type="molecule type" value="Genomic_DNA"/>
</dbReference>
<protein>
    <submittedName>
        <fullName evidence="1">Uncharacterized protein</fullName>
    </submittedName>
</protein>
<dbReference type="OrthoDB" id="2503597at2759"/>
<evidence type="ECO:0000313" key="2">
    <source>
        <dbReference type="Proteomes" id="UP000886653"/>
    </source>
</evidence>
<gene>
    <name evidence="1" type="ORF">CROQUDRAFT_50669</name>
</gene>
<reference evidence="1" key="1">
    <citation type="submission" date="2013-11" db="EMBL/GenBank/DDBJ databases">
        <title>Genome sequence of the fusiform rust pathogen reveals effectors for host alternation and coevolution with pine.</title>
        <authorList>
            <consortium name="DOE Joint Genome Institute"/>
            <person name="Smith K."/>
            <person name="Pendleton A."/>
            <person name="Kubisiak T."/>
            <person name="Anderson C."/>
            <person name="Salamov A."/>
            <person name="Aerts A."/>
            <person name="Riley R."/>
            <person name="Clum A."/>
            <person name="Lindquist E."/>
            <person name="Ence D."/>
            <person name="Campbell M."/>
            <person name="Kronenberg Z."/>
            <person name="Feau N."/>
            <person name="Dhillon B."/>
            <person name="Hamelin R."/>
            <person name="Burleigh J."/>
            <person name="Smith J."/>
            <person name="Yandell M."/>
            <person name="Nelson C."/>
            <person name="Grigoriev I."/>
            <person name="Davis J."/>
        </authorList>
    </citation>
    <scope>NUCLEOTIDE SEQUENCE</scope>
    <source>
        <strain evidence="1">G11</strain>
    </source>
</reference>